<organism evidence="2 3">
    <name type="scientific">Enterococcus lemanii</name>
    <dbReference type="NCBI Taxonomy" id="1159752"/>
    <lineage>
        <taxon>Bacteria</taxon>
        <taxon>Bacillati</taxon>
        <taxon>Bacillota</taxon>
        <taxon>Bacilli</taxon>
        <taxon>Lactobacillales</taxon>
        <taxon>Enterococcaceae</taxon>
        <taxon>Enterococcus</taxon>
    </lineage>
</organism>
<keyword evidence="3" id="KW-1185">Reference proteome</keyword>
<feature type="transmembrane region" description="Helical" evidence="1">
    <location>
        <begin position="12"/>
        <end position="31"/>
    </location>
</feature>
<protein>
    <submittedName>
        <fullName evidence="2">Uncharacterized protein</fullName>
    </submittedName>
</protein>
<comment type="caution">
    <text evidence="2">The sequence shown here is derived from an EMBL/GenBank/DDBJ whole genome shotgun (WGS) entry which is preliminary data.</text>
</comment>
<keyword evidence="1" id="KW-1133">Transmembrane helix</keyword>
<accession>A0ABV9MUF9</accession>
<keyword evidence="1" id="KW-0472">Membrane</keyword>
<name>A0ABV9MUF9_9ENTE</name>
<feature type="non-terminal residue" evidence="2">
    <location>
        <position position="84"/>
    </location>
</feature>
<keyword evidence="1" id="KW-0812">Transmembrane</keyword>
<sequence length="84" mass="9764">MIDVKKIGKRAGLAFLFLLLLVMIIIFFPIFQILSMLMMQATFLLVQIALVLIVAKMSIWSILWVMGKKKISMHKMKNIYNSFK</sequence>
<evidence type="ECO:0000313" key="2">
    <source>
        <dbReference type="EMBL" id="MFC4719562.1"/>
    </source>
</evidence>
<reference evidence="3" key="1">
    <citation type="journal article" date="2019" name="Int. J. Syst. Evol. Microbiol.">
        <title>The Global Catalogue of Microorganisms (GCM) 10K type strain sequencing project: providing services to taxonomists for standard genome sequencing and annotation.</title>
        <authorList>
            <consortium name="The Broad Institute Genomics Platform"/>
            <consortium name="The Broad Institute Genome Sequencing Center for Infectious Disease"/>
            <person name="Wu L."/>
            <person name="Ma J."/>
        </authorList>
    </citation>
    <scope>NUCLEOTIDE SEQUENCE [LARGE SCALE GENOMIC DNA]</scope>
    <source>
        <strain evidence="3">CGMCC 1.19032</strain>
    </source>
</reference>
<feature type="transmembrane region" description="Helical" evidence="1">
    <location>
        <begin position="43"/>
        <end position="67"/>
    </location>
</feature>
<gene>
    <name evidence="2" type="ORF">ACFO5I_07420</name>
</gene>
<dbReference type="EMBL" id="JBHSGS010000041">
    <property type="protein sequence ID" value="MFC4719562.1"/>
    <property type="molecule type" value="Genomic_DNA"/>
</dbReference>
<evidence type="ECO:0000256" key="1">
    <source>
        <dbReference type="SAM" id="Phobius"/>
    </source>
</evidence>
<dbReference type="Proteomes" id="UP001595969">
    <property type="component" value="Unassembled WGS sequence"/>
</dbReference>
<dbReference type="RefSeq" id="WP_379962514.1">
    <property type="nucleotide sequence ID" value="NZ_JBHSGS010000041.1"/>
</dbReference>
<evidence type="ECO:0000313" key="3">
    <source>
        <dbReference type="Proteomes" id="UP001595969"/>
    </source>
</evidence>
<proteinExistence type="predicted"/>